<dbReference type="Gene3D" id="2.40.160.200">
    <property type="entry name" value="LURP1-related"/>
    <property type="match status" value="1"/>
</dbReference>
<dbReference type="STRING" id="1392247.A0A3N4L1K3"/>
<dbReference type="InParanoid" id="A0A3N4L1K3"/>
<dbReference type="InterPro" id="IPR007612">
    <property type="entry name" value="LOR"/>
</dbReference>
<dbReference type="PANTHER" id="PTHR31087">
    <property type="match status" value="1"/>
</dbReference>
<proteinExistence type="inferred from homology"/>
<reference evidence="2 3" key="1">
    <citation type="journal article" date="2018" name="Nat. Ecol. Evol.">
        <title>Pezizomycetes genomes reveal the molecular basis of ectomycorrhizal truffle lifestyle.</title>
        <authorList>
            <person name="Murat C."/>
            <person name="Payen T."/>
            <person name="Noel B."/>
            <person name="Kuo A."/>
            <person name="Morin E."/>
            <person name="Chen J."/>
            <person name="Kohler A."/>
            <person name="Krizsan K."/>
            <person name="Balestrini R."/>
            <person name="Da Silva C."/>
            <person name="Montanini B."/>
            <person name="Hainaut M."/>
            <person name="Levati E."/>
            <person name="Barry K.W."/>
            <person name="Belfiori B."/>
            <person name="Cichocki N."/>
            <person name="Clum A."/>
            <person name="Dockter R.B."/>
            <person name="Fauchery L."/>
            <person name="Guy J."/>
            <person name="Iotti M."/>
            <person name="Le Tacon F."/>
            <person name="Lindquist E.A."/>
            <person name="Lipzen A."/>
            <person name="Malagnac F."/>
            <person name="Mello A."/>
            <person name="Molinier V."/>
            <person name="Miyauchi S."/>
            <person name="Poulain J."/>
            <person name="Riccioni C."/>
            <person name="Rubini A."/>
            <person name="Sitrit Y."/>
            <person name="Splivallo R."/>
            <person name="Traeger S."/>
            <person name="Wang M."/>
            <person name="Zifcakova L."/>
            <person name="Wipf D."/>
            <person name="Zambonelli A."/>
            <person name="Paolocci F."/>
            <person name="Nowrousian M."/>
            <person name="Ottonello S."/>
            <person name="Baldrian P."/>
            <person name="Spatafora J.W."/>
            <person name="Henrissat B."/>
            <person name="Nagy L.G."/>
            <person name="Aury J.M."/>
            <person name="Wincker P."/>
            <person name="Grigoriev I.V."/>
            <person name="Bonfante P."/>
            <person name="Martin F.M."/>
        </authorList>
    </citation>
    <scope>NUCLEOTIDE SEQUENCE [LARGE SCALE GENOMIC DNA]</scope>
    <source>
        <strain evidence="2 3">CCBAS932</strain>
    </source>
</reference>
<dbReference type="PANTHER" id="PTHR31087:SF161">
    <property type="entry name" value="TUBBY C 2 FAMILY PROTEIN"/>
    <property type="match status" value="1"/>
</dbReference>
<comment type="similarity">
    <text evidence="1">Belongs to the LOR family.</text>
</comment>
<evidence type="ECO:0000256" key="1">
    <source>
        <dbReference type="ARBA" id="ARBA00005437"/>
    </source>
</evidence>
<gene>
    <name evidence="2" type="ORF">P167DRAFT_178824</name>
</gene>
<evidence type="ECO:0000313" key="3">
    <source>
        <dbReference type="Proteomes" id="UP000277580"/>
    </source>
</evidence>
<evidence type="ECO:0000313" key="2">
    <source>
        <dbReference type="EMBL" id="RPB11855.1"/>
    </source>
</evidence>
<dbReference type="InterPro" id="IPR025659">
    <property type="entry name" value="Tubby-like_C"/>
</dbReference>
<dbReference type="Proteomes" id="UP000277580">
    <property type="component" value="Unassembled WGS sequence"/>
</dbReference>
<dbReference type="Pfam" id="PF04525">
    <property type="entry name" value="LOR"/>
    <property type="match status" value="1"/>
</dbReference>
<sequence length="145" mass="16424">MSNAQDTLQAWPILVDPASGNPVLTITQKPLSLHKEFRIFAGDSDSEQLVTVRGKFKLFGSPEMMVHFRNRSDGKEMELHIKGEFFRRNATISCEGRTIATIKNKILNSGELFFDQQTYFLTVAPRVDSAMIAAICICLDERREK</sequence>
<protein>
    <submittedName>
        <fullName evidence="2">DUF567-domain-containing protein</fullName>
    </submittedName>
</protein>
<keyword evidence="3" id="KW-1185">Reference proteome</keyword>
<accession>A0A3N4L1K3</accession>
<dbReference type="SUPFAM" id="SSF54518">
    <property type="entry name" value="Tubby C-terminal domain-like"/>
    <property type="match status" value="1"/>
</dbReference>
<dbReference type="EMBL" id="ML119132">
    <property type="protein sequence ID" value="RPB11855.1"/>
    <property type="molecule type" value="Genomic_DNA"/>
</dbReference>
<dbReference type="InterPro" id="IPR038595">
    <property type="entry name" value="LOR_sf"/>
</dbReference>
<organism evidence="2 3">
    <name type="scientific">Morchella conica CCBAS932</name>
    <dbReference type="NCBI Taxonomy" id="1392247"/>
    <lineage>
        <taxon>Eukaryota</taxon>
        <taxon>Fungi</taxon>
        <taxon>Dikarya</taxon>
        <taxon>Ascomycota</taxon>
        <taxon>Pezizomycotina</taxon>
        <taxon>Pezizomycetes</taxon>
        <taxon>Pezizales</taxon>
        <taxon>Morchellaceae</taxon>
        <taxon>Morchella</taxon>
    </lineage>
</organism>
<dbReference type="AlphaFoldDB" id="A0A3N4L1K3"/>
<name>A0A3N4L1K3_9PEZI</name>
<dbReference type="OrthoDB" id="97518at2759"/>